<evidence type="ECO:0000313" key="5">
    <source>
        <dbReference type="Proteomes" id="UP000256310"/>
    </source>
</evidence>
<keyword evidence="5" id="KW-1185">Reference proteome</keyword>
<feature type="domain" description="Thioesterase" evidence="3">
    <location>
        <begin position="77"/>
        <end position="151"/>
    </location>
</feature>
<dbReference type="Gene3D" id="3.10.129.10">
    <property type="entry name" value="Hotdog Thioesterase"/>
    <property type="match status" value="1"/>
</dbReference>
<accession>A0A3D9FH30</accession>
<dbReference type="CDD" id="cd03443">
    <property type="entry name" value="PaaI_thioesterase"/>
    <property type="match status" value="1"/>
</dbReference>
<feature type="region of interest" description="Disordered" evidence="2">
    <location>
        <begin position="1"/>
        <end position="24"/>
    </location>
</feature>
<proteinExistence type="predicted"/>
<keyword evidence="1" id="KW-0378">Hydrolase</keyword>
<evidence type="ECO:0000256" key="1">
    <source>
        <dbReference type="ARBA" id="ARBA00022801"/>
    </source>
</evidence>
<evidence type="ECO:0000313" key="4">
    <source>
        <dbReference type="EMBL" id="RED17104.1"/>
    </source>
</evidence>
<dbReference type="AlphaFoldDB" id="A0A3D9FH30"/>
<name>A0A3D9FH30_9SPHN</name>
<dbReference type="InterPro" id="IPR029069">
    <property type="entry name" value="HotDog_dom_sf"/>
</dbReference>
<sequence>MHCSPISRRRTLPDRSKPDAAAQNAPVAGAEAHFRALETLYDSAPINSLWQSRLAIVENGVSRITAELDERYYHAAGAVHGTSYFKMLDDAAFYAANSLVSDRFLLTTGFNLLFTRPIRGGSVTAEGRWISGQRRVFVAEARLIDADGEEAARGTGTFMKSRIPLSSLDGYRLPA</sequence>
<comment type="caution">
    <text evidence="4">The sequence shown here is derived from an EMBL/GenBank/DDBJ whole genome shotgun (WGS) entry which is preliminary data.</text>
</comment>
<protein>
    <submittedName>
        <fullName evidence="4">Uncharacterized protein (TIGR00369 family)</fullName>
    </submittedName>
</protein>
<dbReference type="OrthoDB" id="344730at2"/>
<dbReference type="InterPro" id="IPR006683">
    <property type="entry name" value="Thioestr_dom"/>
</dbReference>
<reference evidence="4 5" key="1">
    <citation type="submission" date="2018-07" db="EMBL/GenBank/DDBJ databases">
        <title>Genomic Encyclopedia of Type Strains, Phase IV (KMG-IV): sequencing the most valuable type-strain genomes for metagenomic binning, comparative biology and taxonomic classification.</title>
        <authorList>
            <person name="Goeker M."/>
        </authorList>
    </citation>
    <scope>NUCLEOTIDE SEQUENCE [LARGE SCALE GENOMIC DNA]</scope>
    <source>
        <strain evidence="4 5">DSM 26725</strain>
    </source>
</reference>
<dbReference type="EMBL" id="QRDP01000004">
    <property type="protein sequence ID" value="RED17104.1"/>
    <property type="molecule type" value="Genomic_DNA"/>
</dbReference>
<dbReference type="SUPFAM" id="SSF54637">
    <property type="entry name" value="Thioesterase/thiol ester dehydrase-isomerase"/>
    <property type="match status" value="1"/>
</dbReference>
<evidence type="ECO:0000256" key="2">
    <source>
        <dbReference type="SAM" id="MobiDB-lite"/>
    </source>
</evidence>
<dbReference type="GO" id="GO:0016289">
    <property type="term" value="F:acyl-CoA hydrolase activity"/>
    <property type="evidence" value="ECO:0007669"/>
    <property type="project" value="UniProtKB-ARBA"/>
</dbReference>
<dbReference type="InterPro" id="IPR003736">
    <property type="entry name" value="PAAI_dom"/>
</dbReference>
<evidence type="ECO:0000259" key="3">
    <source>
        <dbReference type="Pfam" id="PF03061"/>
    </source>
</evidence>
<dbReference type="RefSeq" id="WP_116236415.1">
    <property type="nucleotide sequence ID" value="NZ_QRDP01000004.1"/>
</dbReference>
<dbReference type="NCBIfam" id="TIGR00369">
    <property type="entry name" value="unchar_dom_1"/>
    <property type="match status" value="1"/>
</dbReference>
<dbReference type="Pfam" id="PF03061">
    <property type="entry name" value="4HBT"/>
    <property type="match status" value="1"/>
</dbReference>
<gene>
    <name evidence="4" type="ORF">DFR46_2140</name>
</gene>
<dbReference type="Proteomes" id="UP000256310">
    <property type="component" value="Unassembled WGS sequence"/>
</dbReference>
<organism evidence="4 5">
    <name type="scientific">Parasphingopyxis lamellibrachiae</name>
    <dbReference type="NCBI Taxonomy" id="680125"/>
    <lineage>
        <taxon>Bacteria</taxon>
        <taxon>Pseudomonadati</taxon>
        <taxon>Pseudomonadota</taxon>
        <taxon>Alphaproteobacteria</taxon>
        <taxon>Sphingomonadales</taxon>
        <taxon>Sphingomonadaceae</taxon>
        <taxon>Parasphingopyxis</taxon>
    </lineage>
</organism>